<keyword evidence="3" id="KW-1185">Reference proteome</keyword>
<sequence>MDLKNVKNVSPNKNFVKKILSLTLSIIIIIISFVIISNANEAAQNTIDVIRIRSRDGIGGFLPITENDIEIYSLIKKEYNSDMILAEEKDNVLNQYTKYYIRQNTILHNDQITDEIPKKNEWLYELNEAYEILTIPYNHLESGGSILLPGDAIRIRVSYEVDEDTVTDNNSYNPNVSSVQNRRGVTTTEILFNEIIVMDMLNTDSHSIYEIYKEVMKLSEDKRQEAMKSEEFMRSIQPRSLVLAGTKEQINNYAKYLSYDSQAFLITILSRENREIILDQLPTLEREVESWLEK</sequence>
<reference evidence="2 3" key="1">
    <citation type="submission" date="2019-03" db="EMBL/GenBank/DDBJ databases">
        <title>Genomic Encyclopedia of Type Strains, Phase IV (KMG-IV): sequencing the most valuable type-strain genomes for metagenomic binning, comparative biology and taxonomic classification.</title>
        <authorList>
            <person name="Goeker M."/>
        </authorList>
    </citation>
    <scope>NUCLEOTIDE SEQUENCE [LARGE SCALE GENOMIC DNA]</scope>
    <source>
        <strain evidence="2 3">DSM 24176</strain>
    </source>
</reference>
<dbReference type="AlphaFoldDB" id="A0A4R1MFW8"/>
<dbReference type="OrthoDB" id="2082199at2"/>
<evidence type="ECO:0000313" key="2">
    <source>
        <dbReference type="EMBL" id="TCK90640.1"/>
    </source>
</evidence>
<keyword evidence="1" id="KW-0812">Transmembrane</keyword>
<feature type="transmembrane region" description="Helical" evidence="1">
    <location>
        <begin position="20"/>
        <end position="39"/>
    </location>
</feature>
<name>A0A4R1MFW8_9FIRM</name>
<dbReference type="RefSeq" id="WP_132283081.1">
    <property type="nucleotide sequence ID" value="NZ_SMGQ01000015.1"/>
</dbReference>
<comment type="caution">
    <text evidence="2">The sequence shown here is derived from an EMBL/GenBank/DDBJ whole genome shotgun (WGS) entry which is preliminary data.</text>
</comment>
<evidence type="ECO:0000256" key="1">
    <source>
        <dbReference type="SAM" id="Phobius"/>
    </source>
</evidence>
<accession>A0A4R1MFW8</accession>
<evidence type="ECO:0000313" key="3">
    <source>
        <dbReference type="Proteomes" id="UP000294545"/>
    </source>
</evidence>
<keyword evidence="1" id="KW-0472">Membrane</keyword>
<gene>
    <name evidence="2" type="ORF">EDC19_2409</name>
</gene>
<protein>
    <submittedName>
        <fullName evidence="2">Uncharacterized protein</fullName>
    </submittedName>
</protein>
<dbReference type="Proteomes" id="UP000294545">
    <property type="component" value="Unassembled WGS sequence"/>
</dbReference>
<organism evidence="2 3">
    <name type="scientific">Natranaerovirga hydrolytica</name>
    <dbReference type="NCBI Taxonomy" id="680378"/>
    <lineage>
        <taxon>Bacteria</taxon>
        <taxon>Bacillati</taxon>
        <taxon>Bacillota</taxon>
        <taxon>Clostridia</taxon>
        <taxon>Lachnospirales</taxon>
        <taxon>Natranaerovirgaceae</taxon>
        <taxon>Natranaerovirga</taxon>
    </lineage>
</organism>
<keyword evidence="1" id="KW-1133">Transmembrane helix</keyword>
<dbReference type="EMBL" id="SMGQ01000015">
    <property type="protein sequence ID" value="TCK90640.1"/>
    <property type="molecule type" value="Genomic_DNA"/>
</dbReference>
<proteinExistence type="predicted"/>